<protein>
    <submittedName>
        <fullName evidence="1">Hydrolase</fullName>
    </submittedName>
</protein>
<dbReference type="GO" id="GO:0016787">
    <property type="term" value="F:hydrolase activity"/>
    <property type="evidence" value="ECO:0007669"/>
    <property type="project" value="UniProtKB-KW"/>
</dbReference>
<dbReference type="SUPFAM" id="SSF51395">
    <property type="entry name" value="FMN-linked oxidoreductases"/>
    <property type="match status" value="1"/>
</dbReference>
<organism evidence="1">
    <name type="scientific">Archaeoglobus fulgidus</name>
    <dbReference type="NCBI Taxonomy" id="2234"/>
    <lineage>
        <taxon>Archaea</taxon>
        <taxon>Methanobacteriati</taxon>
        <taxon>Methanobacteriota</taxon>
        <taxon>Archaeoglobi</taxon>
        <taxon>Archaeoglobales</taxon>
        <taxon>Archaeoglobaceae</taxon>
        <taxon>Archaeoglobus</taxon>
    </lineage>
</organism>
<sequence length="247" mass="27283">MRFENRLVLSAMAGINNAEFCKKQKAGLVILGGFNADKGAMDAARKAVERGRKEFLFEEPIEGIEREIKAIKGRNFAVNVRSSTIDGYLEVANLVESYGGILEINAHCRQPEFVSAHCGEWLLFNLEELLKIVKAVSNVAITATKIRGGYNLDYEAICKKIFENGCKIVHIDAMIPNSTCDFELIRKLSPLGFVIGNNSFVDIATGEKMILSGAKMASAARAVLGDERFFEKMLRSKILSQAVELEV</sequence>
<keyword evidence="1" id="KW-0378">Hydrolase</keyword>
<dbReference type="AlphaFoldDB" id="A0A7J3M3U1"/>
<name>A0A7J3M3U1_ARCFL</name>
<accession>A0A7J3M3U1</accession>
<reference evidence="1" key="1">
    <citation type="journal article" date="2020" name="mSystems">
        <title>Genome- and Community-Level Interaction Insights into Carbon Utilization and Element Cycling Functions of Hydrothermarchaeota in Hydrothermal Sediment.</title>
        <authorList>
            <person name="Zhou Z."/>
            <person name="Liu Y."/>
            <person name="Xu W."/>
            <person name="Pan J."/>
            <person name="Luo Z.H."/>
            <person name="Li M."/>
        </authorList>
    </citation>
    <scope>NUCLEOTIDE SEQUENCE [LARGE SCALE GENOMIC DNA]</scope>
    <source>
        <strain evidence="1">SpSt-587</strain>
    </source>
</reference>
<gene>
    <name evidence="1" type="ORF">ENT52_08230</name>
</gene>
<dbReference type="EMBL" id="DSYZ01000153">
    <property type="protein sequence ID" value="HGT83692.1"/>
    <property type="molecule type" value="Genomic_DNA"/>
</dbReference>
<dbReference type="InterPro" id="IPR013785">
    <property type="entry name" value="Aldolase_TIM"/>
</dbReference>
<proteinExistence type="predicted"/>
<comment type="caution">
    <text evidence="1">The sequence shown here is derived from an EMBL/GenBank/DDBJ whole genome shotgun (WGS) entry which is preliminary data.</text>
</comment>
<dbReference type="Gene3D" id="3.20.20.70">
    <property type="entry name" value="Aldolase class I"/>
    <property type="match status" value="1"/>
</dbReference>
<dbReference type="NCBIfam" id="TIGR00736">
    <property type="entry name" value="nifR3_rel_arch"/>
    <property type="match status" value="1"/>
</dbReference>
<evidence type="ECO:0000313" key="1">
    <source>
        <dbReference type="EMBL" id="HGT83692.1"/>
    </source>
</evidence>
<dbReference type="InterPro" id="IPR005270">
    <property type="entry name" value="tRNA_dU_NifR3-rel"/>
</dbReference>